<dbReference type="STRING" id="743721.Psesu_1082"/>
<proteinExistence type="predicted"/>
<name>E6WRY3_PSEUU</name>
<protein>
    <recommendedName>
        <fullName evidence="4">Secreted protein</fullName>
    </recommendedName>
</protein>
<evidence type="ECO:0008006" key="4">
    <source>
        <dbReference type="Google" id="ProtNLM"/>
    </source>
</evidence>
<dbReference type="RefSeq" id="WP_013534762.1">
    <property type="nucleotide sequence ID" value="NC_014924.1"/>
</dbReference>
<reference evidence="2 3" key="1">
    <citation type="submission" date="2011-01" db="EMBL/GenBank/DDBJ databases">
        <title>Complete sequence of Pseudoxanthomonas suwonensis 11-1.</title>
        <authorList>
            <consortium name="US DOE Joint Genome Institute"/>
            <person name="Lucas S."/>
            <person name="Copeland A."/>
            <person name="Lapidus A."/>
            <person name="Cheng J.-F."/>
            <person name="Goodwin L."/>
            <person name="Pitluck S."/>
            <person name="Teshima H."/>
            <person name="Detter J.C."/>
            <person name="Han C."/>
            <person name="Tapia R."/>
            <person name="Land M."/>
            <person name="Hauser L."/>
            <person name="Kyrpides N."/>
            <person name="Ivanova N."/>
            <person name="Ovchinnikova G."/>
            <person name="Siebers A.K."/>
            <person name="Allgaier M."/>
            <person name="Thelen M.P."/>
            <person name="Hugenholtz P."/>
            <person name="Gladden J."/>
            <person name="Woyke T."/>
        </authorList>
    </citation>
    <scope>NUCLEOTIDE SEQUENCE [LARGE SCALE GENOMIC DNA]</scope>
    <source>
        <strain evidence="3">11-1</strain>
    </source>
</reference>
<dbReference type="HOGENOM" id="CLU_1833853_0_0_6"/>
<feature type="chain" id="PRO_5003214458" description="Secreted protein" evidence="1">
    <location>
        <begin position="31"/>
        <end position="159"/>
    </location>
</feature>
<evidence type="ECO:0000256" key="1">
    <source>
        <dbReference type="SAM" id="SignalP"/>
    </source>
</evidence>
<keyword evidence="1" id="KW-0732">Signal</keyword>
<evidence type="ECO:0000313" key="3">
    <source>
        <dbReference type="Proteomes" id="UP000008632"/>
    </source>
</evidence>
<dbReference type="eggNOG" id="COG0265">
    <property type="taxonomic scope" value="Bacteria"/>
</dbReference>
<dbReference type="AlphaFoldDB" id="E6WRY3"/>
<dbReference type="EMBL" id="CP002446">
    <property type="protein sequence ID" value="ADV26932.1"/>
    <property type="molecule type" value="Genomic_DNA"/>
</dbReference>
<dbReference type="KEGG" id="psu:Psesu_1082"/>
<accession>E6WRY3</accession>
<organism evidence="2 3">
    <name type="scientific">Pseudoxanthomonas suwonensis (strain 11-1)</name>
    <dbReference type="NCBI Taxonomy" id="743721"/>
    <lineage>
        <taxon>Bacteria</taxon>
        <taxon>Pseudomonadati</taxon>
        <taxon>Pseudomonadota</taxon>
        <taxon>Gammaproteobacteria</taxon>
        <taxon>Lysobacterales</taxon>
        <taxon>Lysobacteraceae</taxon>
        <taxon>Pseudoxanthomonas</taxon>
    </lineage>
</organism>
<feature type="signal peptide" evidence="1">
    <location>
        <begin position="1"/>
        <end position="30"/>
    </location>
</feature>
<dbReference type="Proteomes" id="UP000008632">
    <property type="component" value="Chromosome"/>
</dbReference>
<sequence length="159" mass="17128">MSMPRPPVPTRLLAACLALAGAAIAGNATAADSCGYVTDQRGSVPNSQDIYPVEITRIDGRSTPLGGQPRYRLEPGEHVLTVAERIDPDRLPGAAVAQIAKMKKLEQQRAYRSFTVEVPAGSSLAIGARVLRDRLDAGSIRDKAYWEPVVWDTRAEACD</sequence>
<dbReference type="OrthoDB" id="6402251at2"/>
<keyword evidence="3" id="KW-1185">Reference proteome</keyword>
<evidence type="ECO:0000313" key="2">
    <source>
        <dbReference type="EMBL" id="ADV26932.1"/>
    </source>
</evidence>
<gene>
    <name evidence="2" type="ordered locus">Psesu_1082</name>
</gene>